<feature type="region of interest" description="Disordered" evidence="1">
    <location>
        <begin position="462"/>
        <end position="528"/>
    </location>
</feature>
<feature type="compositionally biased region" description="Polar residues" evidence="1">
    <location>
        <begin position="779"/>
        <end position="805"/>
    </location>
</feature>
<dbReference type="SMART" id="SM00225">
    <property type="entry name" value="BTB"/>
    <property type="match status" value="1"/>
</dbReference>
<dbReference type="InterPro" id="IPR011333">
    <property type="entry name" value="SKP1/BTB/POZ_sf"/>
</dbReference>
<feature type="compositionally biased region" description="Polar residues" evidence="1">
    <location>
        <begin position="894"/>
        <end position="907"/>
    </location>
</feature>
<dbReference type="Gene3D" id="3.30.710.10">
    <property type="entry name" value="Potassium Channel Kv1.1, Chain A"/>
    <property type="match status" value="1"/>
</dbReference>
<feature type="compositionally biased region" description="Basic and acidic residues" evidence="1">
    <location>
        <begin position="999"/>
        <end position="1011"/>
    </location>
</feature>
<dbReference type="Pfam" id="PF00651">
    <property type="entry name" value="BTB"/>
    <property type="match status" value="1"/>
</dbReference>
<dbReference type="InterPro" id="IPR033467">
    <property type="entry name" value="Tesmin/TSO1-like_CXC"/>
</dbReference>
<feature type="compositionally biased region" description="Basic residues" evidence="1">
    <location>
        <begin position="924"/>
        <end position="939"/>
    </location>
</feature>
<organism>
    <name type="scientific">Branchiostoma floridae</name>
    <name type="common">Florida lancelet</name>
    <name type="synonym">Amphioxus</name>
    <dbReference type="NCBI Taxonomy" id="7739"/>
    <lineage>
        <taxon>Eukaryota</taxon>
        <taxon>Metazoa</taxon>
        <taxon>Chordata</taxon>
        <taxon>Cephalochordata</taxon>
        <taxon>Leptocardii</taxon>
        <taxon>Amphioxiformes</taxon>
        <taxon>Branchiostomatidae</taxon>
        <taxon>Branchiostoma</taxon>
    </lineage>
</organism>
<feature type="compositionally biased region" description="Basic and acidic residues" evidence="1">
    <location>
        <begin position="474"/>
        <end position="487"/>
    </location>
</feature>
<dbReference type="PANTHER" id="PTHR46105">
    <property type="entry name" value="AGAP004733-PA"/>
    <property type="match status" value="1"/>
</dbReference>
<feature type="region of interest" description="Disordered" evidence="1">
    <location>
        <begin position="886"/>
        <end position="1039"/>
    </location>
</feature>
<dbReference type="AlphaFoldDB" id="C3ZD39"/>
<feature type="region of interest" description="Disordered" evidence="1">
    <location>
        <begin position="559"/>
        <end position="592"/>
    </location>
</feature>
<evidence type="ECO:0000259" key="2">
    <source>
        <dbReference type="PROSITE" id="PS50097"/>
    </source>
</evidence>
<feature type="domain" description="BTB" evidence="2">
    <location>
        <begin position="39"/>
        <end position="107"/>
    </location>
</feature>
<dbReference type="eggNOG" id="KOG1721">
    <property type="taxonomic scope" value="Eukaryota"/>
</dbReference>
<dbReference type="InParanoid" id="C3ZD39"/>
<evidence type="ECO:0000256" key="1">
    <source>
        <dbReference type="SAM" id="MobiDB-lite"/>
    </source>
</evidence>
<feature type="compositionally biased region" description="Acidic residues" evidence="1">
    <location>
        <begin position="1019"/>
        <end position="1028"/>
    </location>
</feature>
<dbReference type="PANTHER" id="PTHR46105:SF28">
    <property type="entry name" value="ZINC FINGER PROTEIN 37-LIKE"/>
    <property type="match status" value="1"/>
</dbReference>
<dbReference type="InterPro" id="IPR050457">
    <property type="entry name" value="ZnFinger_BTB_dom_contain"/>
</dbReference>
<dbReference type="PROSITE" id="PS50097">
    <property type="entry name" value="BTB"/>
    <property type="match status" value="1"/>
</dbReference>
<feature type="compositionally biased region" description="Polar residues" evidence="1">
    <location>
        <begin position="835"/>
        <end position="847"/>
    </location>
</feature>
<dbReference type="SMART" id="SM01114">
    <property type="entry name" value="CXC"/>
    <property type="match status" value="3"/>
</dbReference>
<dbReference type="EMBL" id="GG666611">
    <property type="protein sequence ID" value="EEN49550.1"/>
    <property type="molecule type" value="Genomic_DNA"/>
</dbReference>
<reference evidence="3" key="1">
    <citation type="journal article" date="2008" name="Nature">
        <title>The amphioxus genome and the evolution of the chordate karyotype.</title>
        <authorList>
            <consortium name="US DOE Joint Genome Institute (JGI-PGF)"/>
            <person name="Putnam N.H."/>
            <person name="Butts T."/>
            <person name="Ferrier D.E.K."/>
            <person name="Furlong R.F."/>
            <person name="Hellsten U."/>
            <person name="Kawashima T."/>
            <person name="Robinson-Rechavi M."/>
            <person name="Shoguchi E."/>
            <person name="Terry A."/>
            <person name="Yu J.-K."/>
            <person name="Benito-Gutierrez E.L."/>
            <person name="Dubchak I."/>
            <person name="Garcia-Fernandez J."/>
            <person name="Gibson-Brown J.J."/>
            <person name="Grigoriev I.V."/>
            <person name="Horton A.C."/>
            <person name="de Jong P.J."/>
            <person name="Jurka J."/>
            <person name="Kapitonov V.V."/>
            <person name="Kohara Y."/>
            <person name="Kuroki Y."/>
            <person name="Lindquist E."/>
            <person name="Lucas S."/>
            <person name="Osoegawa K."/>
            <person name="Pennacchio L.A."/>
            <person name="Salamov A.A."/>
            <person name="Satou Y."/>
            <person name="Sauka-Spengler T."/>
            <person name="Schmutz J."/>
            <person name="Shin-I T."/>
            <person name="Toyoda A."/>
            <person name="Bronner-Fraser M."/>
            <person name="Fujiyama A."/>
            <person name="Holland L.Z."/>
            <person name="Holland P.W.H."/>
            <person name="Satoh N."/>
            <person name="Rokhsar D.S."/>
        </authorList>
    </citation>
    <scope>NUCLEOTIDE SEQUENCE [LARGE SCALE GENOMIC DNA]</scope>
    <source>
        <strain evidence="3">S238N-H82</strain>
        <tissue evidence="3">Testes</tissue>
    </source>
</reference>
<feature type="compositionally biased region" description="Basic and acidic residues" evidence="1">
    <location>
        <begin position="947"/>
        <end position="968"/>
    </location>
</feature>
<proteinExistence type="predicted"/>
<sequence length="1039" mass="111800">MAQATLSDQEVTCTNFSFPSHGNKILQGLNKQRLDSSLCDVTITVQGQQYKAHKSVLAAYSPYFHGMFTVNWLSSEGDLVMELDGVTSHAFDSLLKLIYTSVLTVSPTIISEVVSAATYLDMPDVVAVCNQYMEKNATAKTIHPEAHGTGPAGLEVGDSDDDDVGTEPTIFANAEDDWTVNLQDISTAARSGEASMKHLGGETVVEPPKAAKKKRRWKDEHGSFTSIMAQATLSDQEVTCTNFSFPSHGNKILQGLNKQRLDSSLCDVTITVQAAGSKALKAGIVKLKKKKKRWETRDPIDGSRVACTCGAVNSKDTGDRCGSRRCPCYRQYRMCSPKCYCKHCINNVPLTKADREQGKGCSCGKNDKKRVTESSVERCVMSLRCACFIANRPCGRSCACFHCGNKSVGSVTTAEALPNGDGNLVKESPKLKQQYDKYIARHRSRVAKGSVADMLEKVRTLGTMYQEKSPAKPTRRERETSTEDQTNRTKKSQSVGMSKPAEEQDVRDGQDHRNVTKTANQDAQTIDNTEVASAVAGIQSAQEQAESVTPAPVVNRALSHSQAQSKPGQSVQGKGCRCGKNDKKRLAKSADGQPATRCVMELRCSCLKANQPCGIYCGCSNCGNKADGSGTTKQASPKGGGSLIKERLKLKYDSSVAKHKCKAPKGSVADMLEKMRTSGTTKAAEGQAVIDAQDSRDTNAQGTEVASAVAGIQSSQTQAEPARLLPAVQVPLPHSQAPTVGGVIKWLCIPGGTVVPSVKVTGPVHALSSNNTALASNSGPQPVSSADTDSQHLQKTSEAQQTLTDQAEGAKEASESPTECVQSRAGESLPDDHIQSSTNTAKPGQTENRVRASPKRTNDRPDQSLQPAIVLKRLCLRSSRVNVHEVESMDENASKQTSTPSQSNARGTSIAGGTHDPSPEVHKGRTPPKKRHQKKKNKPVGKPDATNTKEGEAKKGHEPEDVGMHEGEGDTGSWSSRLRRDRKRTWISSAGEWVSASGDEDHSDSSVDKDYTANSDSSSESDVEEESEAQQLDSGRKHY</sequence>
<feature type="region of interest" description="Disordered" evidence="1">
    <location>
        <begin position="771"/>
        <end position="866"/>
    </location>
</feature>
<dbReference type="SUPFAM" id="SSF54695">
    <property type="entry name" value="POZ domain"/>
    <property type="match status" value="1"/>
</dbReference>
<protein>
    <recommendedName>
        <fullName evidence="2">BTB domain-containing protein</fullName>
    </recommendedName>
</protein>
<evidence type="ECO:0000313" key="3">
    <source>
        <dbReference type="EMBL" id="EEN49550.1"/>
    </source>
</evidence>
<accession>C3ZD39</accession>
<feature type="compositionally biased region" description="Polar residues" evidence="1">
    <location>
        <begin position="559"/>
        <end position="572"/>
    </location>
</feature>
<gene>
    <name evidence="3" type="ORF">BRAFLDRAFT_125224</name>
</gene>
<name>C3ZD39_BRAFL</name>
<feature type="compositionally biased region" description="Basic and acidic residues" evidence="1">
    <location>
        <begin position="500"/>
        <end position="514"/>
    </location>
</feature>
<dbReference type="InterPro" id="IPR000210">
    <property type="entry name" value="BTB/POZ_dom"/>
</dbReference>
<feature type="compositionally biased region" description="Polar residues" evidence="1">
    <location>
        <begin position="516"/>
        <end position="528"/>
    </location>
</feature>